<name>A0A1E5L0T7_9ENTE</name>
<reference evidence="1 2" key="1">
    <citation type="submission" date="2016-09" db="EMBL/GenBank/DDBJ databases">
        <authorList>
            <person name="Capua I."/>
            <person name="De Benedictis P."/>
            <person name="Joannis T."/>
            <person name="Lombin L.H."/>
            <person name="Cattoli G."/>
        </authorList>
    </citation>
    <scope>NUCLEOTIDE SEQUENCE [LARGE SCALE GENOMIC DNA]</scope>
    <source>
        <strain evidence="1 2">LMG 25899</strain>
    </source>
</reference>
<protein>
    <submittedName>
        <fullName evidence="1">Uncharacterized protein</fullName>
    </submittedName>
</protein>
<evidence type="ECO:0000313" key="1">
    <source>
        <dbReference type="EMBL" id="OEH83705.1"/>
    </source>
</evidence>
<gene>
    <name evidence="1" type="ORF">BCR26_08540</name>
</gene>
<accession>A0A1E5L0T7</accession>
<dbReference type="EMBL" id="MIEK01000004">
    <property type="protein sequence ID" value="OEH83705.1"/>
    <property type="molecule type" value="Genomic_DNA"/>
</dbReference>
<evidence type="ECO:0000313" key="2">
    <source>
        <dbReference type="Proteomes" id="UP000095256"/>
    </source>
</evidence>
<dbReference type="AlphaFoldDB" id="A0A1E5L0T7"/>
<dbReference type="Proteomes" id="UP000095256">
    <property type="component" value="Unassembled WGS sequence"/>
</dbReference>
<proteinExistence type="predicted"/>
<organism evidence="1 2">
    <name type="scientific">Enterococcus rivorum</name>
    <dbReference type="NCBI Taxonomy" id="762845"/>
    <lineage>
        <taxon>Bacteria</taxon>
        <taxon>Bacillati</taxon>
        <taxon>Bacillota</taxon>
        <taxon>Bacilli</taxon>
        <taxon>Lactobacillales</taxon>
        <taxon>Enterococcaceae</taxon>
        <taxon>Enterococcus</taxon>
    </lineage>
</organism>
<dbReference type="OrthoDB" id="2607829at2"/>
<comment type="caution">
    <text evidence="1">The sequence shown here is derived from an EMBL/GenBank/DDBJ whole genome shotgun (WGS) entry which is preliminary data.</text>
</comment>
<dbReference type="STRING" id="762845.BCR26_08540"/>
<keyword evidence="2" id="KW-1185">Reference proteome</keyword>
<sequence length="163" mass="18834">MSYSIEVVVVNQEENKSLSKDLSVQYVNEYESSEPRGLYKWPFMSSVSGVWYTIGTDDDGTFWALQMVDTDFDKHLAVSAPWIKDEEELENFTPVIIKENYLNDFEQLLAEMLEVSPMNTIMILPRYQGGDTEIIQGTISLKEYIQLIKEEKIPFNVCTIVKK</sequence>
<dbReference type="RefSeq" id="WP_069697389.1">
    <property type="nucleotide sequence ID" value="NZ_JAGGMA010000008.1"/>
</dbReference>